<keyword evidence="6" id="KW-0472">Membrane</keyword>
<proteinExistence type="inferred from homology"/>
<keyword evidence="4" id="KW-0611">Plant defense</keyword>
<keyword evidence="3" id="KW-0812">Transmembrane</keyword>
<dbReference type="GO" id="GO:0006952">
    <property type="term" value="P:defense response"/>
    <property type="evidence" value="ECO:0007669"/>
    <property type="project" value="UniProtKB-KW"/>
</dbReference>
<dbReference type="STRING" id="2094558.A0A314UCY6"/>
<evidence type="ECO:0000256" key="7">
    <source>
        <dbReference type="ARBA" id="ARBA00023265"/>
    </source>
</evidence>
<feature type="chain" id="PRO_5016388447" evidence="8">
    <location>
        <begin position="18"/>
        <end position="90"/>
    </location>
</feature>
<keyword evidence="7" id="KW-0568">Pathogenesis-related protein</keyword>
<dbReference type="Proteomes" id="UP000250321">
    <property type="component" value="Unassembled WGS sequence"/>
</dbReference>
<evidence type="ECO:0000256" key="1">
    <source>
        <dbReference type="ARBA" id="ARBA00004141"/>
    </source>
</evidence>
<comment type="subcellular location">
    <subcellularLocation>
        <location evidence="1">Membrane</location>
        <topology evidence="1">Multi-pass membrane protein</topology>
    </subcellularLocation>
</comment>
<reference evidence="9 10" key="1">
    <citation type="submission" date="2018-02" db="EMBL/GenBank/DDBJ databases">
        <title>Draft genome of wild Prunus yedoensis var. nudiflora.</title>
        <authorList>
            <person name="Baek S."/>
            <person name="Kim J.-H."/>
            <person name="Choi K."/>
            <person name="Kim G.-B."/>
            <person name="Cho A."/>
            <person name="Jang H."/>
            <person name="Shin C.-H."/>
            <person name="Yu H.-J."/>
            <person name="Mun J.-H."/>
        </authorList>
    </citation>
    <scope>NUCLEOTIDE SEQUENCE [LARGE SCALE GENOMIC DNA]</scope>
    <source>
        <strain evidence="10">cv. Jeju island</strain>
        <tissue evidence="9">Leaf</tissue>
    </source>
</reference>
<feature type="signal peptide" evidence="8">
    <location>
        <begin position="1"/>
        <end position="17"/>
    </location>
</feature>
<comment type="caution">
    <text evidence="9">The sequence shown here is derived from an EMBL/GenBank/DDBJ whole genome shotgun (WGS) entry which is preliminary data.</text>
</comment>
<evidence type="ECO:0000256" key="2">
    <source>
        <dbReference type="ARBA" id="ARBA00006574"/>
    </source>
</evidence>
<organism evidence="9 10">
    <name type="scientific">Prunus yedoensis var. nudiflora</name>
    <dbReference type="NCBI Taxonomy" id="2094558"/>
    <lineage>
        <taxon>Eukaryota</taxon>
        <taxon>Viridiplantae</taxon>
        <taxon>Streptophyta</taxon>
        <taxon>Embryophyta</taxon>
        <taxon>Tracheophyta</taxon>
        <taxon>Spermatophyta</taxon>
        <taxon>Magnoliopsida</taxon>
        <taxon>eudicotyledons</taxon>
        <taxon>Gunneridae</taxon>
        <taxon>Pentapetalae</taxon>
        <taxon>rosids</taxon>
        <taxon>fabids</taxon>
        <taxon>Rosales</taxon>
        <taxon>Rosaceae</taxon>
        <taxon>Amygdaloideae</taxon>
        <taxon>Amygdaleae</taxon>
        <taxon>Prunus</taxon>
    </lineage>
</organism>
<dbReference type="EMBL" id="PJQY01003729">
    <property type="protein sequence ID" value="PQM34928.1"/>
    <property type="molecule type" value="Genomic_DNA"/>
</dbReference>
<comment type="similarity">
    <text evidence="2">Belongs to the MLO family.</text>
</comment>
<evidence type="ECO:0000256" key="3">
    <source>
        <dbReference type="ARBA" id="ARBA00022692"/>
    </source>
</evidence>
<accession>A0A314UCY6</accession>
<dbReference type="Pfam" id="PF03094">
    <property type="entry name" value="Mlo"/>
    <property type="match status" value="1"/>
</dbReference>
<dbReference type="OrthoDB" id="1388414at2759"/>
<evidence type="ECO:0000256" key="5">
    <source>
        <dbReference type="ARBA" id="ARBA00022989"/>
    </source>
</evidence>
<gene>
    <name evidence="9" type="ORF">Pyn_32232</name>
</gene>
<dbReference type="PANTHER" id="PTHR31942:SF77">
    <property type="entry name" value="MLO-LIKE PROTEIN 14"/>
    <property type="match status" value="1"/>
</dbReference>
<keyword evidence="5" id="KW-1133">Transmembrane helix</keyword>
<evidence type="ECO:0000313" key="10">
    <source>
        <dbReference type="Proteomes" id="UP000250321"/>
    </source>
</evidence>
<protein>
    <submittedName>
        <fullName evidence="9">MLO-like protein 11 isoform X1</fullName>
    </submittedName>
</protein>
<evidence type="ECO:0000256" key="8">
    <source>
        <dbReference type="SAM" id="SignalP"/>
    </source>
</evidence>
<sequence length="90" mass="10470">MVLLLTIFVAVSLPVEFSIHRYSYWLQKTNRKPSLEAVEKMTEELMLLRFISLLLKATPSMIANICIPSKFYNSNFSPCLRSEIDEEIEK</sequence>
<dbReference type="PANTHER" id="PTHR31942">
    <property type="entry name" value="MLO-LIKE PROTEIN 1"/>
    <property type="match status" value="1"/>
</dbReference>
<name>A0A314UCY6_PRUYE</name>
<dbReference type="GO" id="GO:0016020">
    <property type="term" value="C:membrane"/>
    <property type="evidence" value="ECO:0007669"/>
    <property type="project" value="UniProtKB-SubCell"/>
</dbReference>
<dbReference type="InterPro" id="IPR004326">
    <property type="entry name" value="Mlo"/>
</dbReference>
<evidence type="ECO:0000256" key="6">
    <source>
        <dbReference type="ARBA" id="ARBA00023136"/>
    </source>
</evidence>
<keyword evidence="10" id="KW-1185">Reference proteome</keyword>
<keyword evidence="8" id="KW-0732">Signal</keyword>
<evidence type="ECO:0000256" key="4">
    <source>
        <dbReference type="ARBA" id="ARBA00022821"/>
    </source>
</evidence>
<dbReference type="AlphaFoldDB" id="A0A314UCY6"/>
<evidence type="ECO:0000313" key="9">
    <source>
        <dbReference type="EMBL" id="PQM34928.1"/>
    </source>
</evidence>